<dbReference type="EMBL" id="JAHRIQ010005588">
    <property type="protein sequence ID" value="MEQ2223086.1"/>
    <property type="molecule type" value="Genomic_DNA"/>
</dbReference>
<gene>
    <name evidence="1" type="ORF">ILYODFUR_033199</name>
</gene>
<protein>
    <submittedName>
        <fullName evidence="1">Uncharacterized protein</fullName>
    </submittedName>
</protein>
<evidence type="ECO:0000313" key="2">
    <source>
        <dbReference type="Proteomes" id="UP001482620"/>
    </source>
</evidence>
<organism evidence="1 2">
    <name type="scientific">Ilyodon furcidens</name>
    <name type="common">goldbreast splitfin</name>
    <dbReference type="NCBI Taxonomy" id="33524"/>
    <lineage>
        <taxon>Eukaryota</taxon>
        <taxon>Metazoa</taxon>
        <taxon>Chordata</taxon>
        <taxon>Craniata</taxon>
        <taxon>Vertebrata</taxon>
        <taxon>Euteleostomi</taxon>
        <taxon>Actinopterygii</taxon>
        <taxon>Neopterygii</taxon>
        <taxon>Teleostei</taxon>
        <taxon>Neoteleostei</taxon>
        <taxon>Acanthomorphata</taxon>
        <taxon>Ovalentaria</taxon>
        <taxon>Atherinomorphae</taxon>
        <taxon>Cyprinodontiformes</taxon>
        <taxon>Goodeidae</taxon>
        <taxon>Ilyodon</taxon>
    </lineage>
</organism>
<proteinExistence type="predicted"/>
<accession>A0ABV0STC5</accession>
<feature type="non-terminal residue" evidence="1">
    <location>
        <position position="133"/>
    </location>
</feature>
<evidence type="ECO:0000313" key="1">
    <source>
        <dbReference type="EMBL" id="MEQ2223086.1"/>
    </source>
</evidence>
<dbReference type="Proteomes" id="UP001482620">
    <property type="component" value="Unassembled WGS sequence"/>
</dbReference>
<reference evidence="1 2" key="1">
    <citation type="submission" date="2021-06" db="EMBL/GenBank/DDBJ databases">
        <authorList>
            <person name="Palmer J.M."/>
        </authorList>
    </citation>
    <scope>NUCLEOTIDE SEQUENCE [LARGE SCALE GENOMIC DNA]</scope>
    <source>
        <strain evidence="2">if_2019</strain>
        <tissue evidence="1">Muscle</tissue>
    </source>
</reference>
<name>A0ABV0STC5_9TELE</name>
<sequence length="133" mass="14775">MQTHHCPGSGQLQWCHLQTSWVSQTGPLRFSCFVYREEWGDNTPLGVTSADVSCAGEDAPQSPQMLLVLHEAGDPLTGGGWDFELDELLVEDVWVDGAELKSTNRILAYIPAWSRCCRMNYSHKLTASSADLF</sequence>
<keyword evidence="2" id="KW-1185">Reference proteome</keyword>
<comment type="caution">
    <text evidence="1">The sequence shown here is derived from an EMBL/GenBank/DDBJ whole genome shotgun (WGS) entry which is preliminary data.</text>
</comment>